<evidence type="ECO:0000256" key="7">
    <source>
        <dbReference type="ARBA" id="ARBA00023601"/>
    </source>
</evidence>
<keyword evidence="6" id="KW-0411">Iron-sulfur</keyword>
<dbReference type="GO" id="GO:0051539">
    <property type="term" value="F:4 iron, 4 sulfur cluster binding"/>
    <property type="evidence" value="ECO:0007669"/>
    <property type="project" value="UniProtKB-KW"/>
</dbReference>
<proteinExistence type="inferred from homology"/>
<dbReference type="SFLD" id="SFLDS00029">
    <property type="entry name" value="Radical_SAM"/>
    <property type="match status" value="1"/>
</dbReference>
<evidence type="ECO:0000256" key="2">
    <source>
        <dbReference type="ARBA" id="ARBA00022485"/>
    </source>
</evidence>
<name>A0A2U3QHB2_9BACT</name>
<dbReference type="PROSITE" id="PS51918">
    <property type="entry name" value="RADICAL_SAM"/>
    <property type="match status" value="1"/>
</dbReference>
<sequence length="434" mass="50507">MRTTHPPVRLWRGKPVKRMHVMVKPTGSLCNLACSYCYYLSKEELLGRPEQWRISDEVLENFIRQYFEGQNHKEVVFSWQGGESTLLGIDFFRKVVELEKKYCPPHVRFENDLQTNGTNLDEGWCEFLREENFLVGLSIDGPKSLHDHYRRDKSGQGSFDRVFRAAKLLRKNKINFATLSCVNRLTAKHPLEVYRFLRDEIGSRRMQFIPIVEPIGFRQVAPQRWDVRLMPLLGSPNARPGTAESVVEEWSVDPDDWGDFLCRIFDEWFKNDLGNIYVHYFEAAVETWMGHISPLCTQAPMCGKGLALERDGSVYACDHYVYPEYRVGNIKEKPLEEMAYSEHQGRFGMAKEELLPGYCRKCEYQFACFGECPKNRFIKTPDGEPGLNYLCSGWKKFFSHIDPSIQKIVRGLGESVVKEPRTYAAEHWRPEKQT</sequence>
<dbReference type="InterPro" id="IPR058240">
    <property type="entry name" value="rSAM_sf"/>
</dbReference>
<dbReference type="Pfam" id="PF04055">
    <property type="entry name" value="Radical_SAM"/>
    <property type="match status" value="1"/>
</dbReference>
<dbReference type="AlphaFoldDB" id="A0A2U3QHB2"/>
<dbReference type="SFLD" id="SFLDG01072">
    <property type="entry name" value="dehydrogenase_like"/>
    <property type="match status" value="1"/>
</dbReference>
<gene>
    <name evidence="9" type="primary">aslB</name>
    <name evidence="9" type="ORF">NBG4_330023</name>
</gene>
<evidence type="ECO:0000256" key="4">
    <source>
        <dbReference type="ARBA" id="ARBA00022723"/>
    </source>
</evidence>
<evidence type="ECO:0000256" key="6">
    <source>
        <dbReference type="ARBA" id="ARBA00023014"/>
    </source>
</evidence>
<dbReference type="CDD" id="cd21120">
    <property type="entry name" value="SPASM_anSME"/>
    <property type="match status" value="1"/>
</dbReference>
<dbReference type="InterPro" id="IPR023885">
    <property type="entry name" value="4Fe4S-binding_SPASM_dom"/>
</dbReference>
<dbReference type="InterPro" id="IPR007197">
    <property type="entry name" value="rSAM"/>
</dbReference>
<dbReference type="InterPro" id="IPR013785">
    <property type="entry name" value="Aldolase_TIM"/>
</dbReference>
<evidence type="ECO:0000313" key="9">
    <source>
        <dbReference type="EMBL" id="SPQ00806.1"/>
    </source>
</evidence>
<keyword evidence="3" id="KW-0949">S-adenosyl-L-methionine</keyword>
<reference evidence="10" key="1">
    <citation type="submission" date="2018-03" db="EMBL/GenBank/DDBJ databases">
        <authorList>
            <person name="Zecchin S."/>
        </authorList>
    </citation>
    <scope>NUCLEOTIDE SEQUENCE [LARGE SCALE GENOMIC DNA]</scope>
</reference>
<dbReference type="CDD" id="cd01335">
    <property type="entry name" value="Radical_SAM"/>
    <property type="match status" value="1"/>
</dbReference>
<evidence type="ECO:0000313" key="10">
    <source>
        <dbReference type="Proteomes" id="UP000245125"/>
    </source>
</evidence>
<keyword evidence="10" id="KW-1185">Reference proteome</keyword>
<dbReference type="SFLD" id="SFLDF00285">
    <property type="entry name" value="anaerobic_Ser-type_sulfatase-m"/>
    <property type="match status" value="1"/>
</dbReference>
<comment type="cofactor">
    <cofactor evidence="1">
        <name>[4Fe-4S] cluster</name>
        <dbReference type="ChEBI" id="CHEBI:49883"/>
    </cofactor>
</comment>
<keyword evidence="4" id="KW-0479">Metal-binding</keyword>
<dbReference type="GO" id="GO:0046872">
    <property type="term" value="F:metal ion binding"/>
    <property type="evidence" value="ECO:0007669"/>
    <property type="project" value="UniProtKB-KW"/>
</dbReference>
<evidence type="ECO:0000259" key="8">
    <source>
        <dbReference type="PROSITE" id="PS51918"/>
    </source>
</evidence>
<dbReference type="Pfam" id="PF13186">
    <property type="entry name" value="SPASM"/>
    <property type="match status" value="1"/>
</dbReference>
<dbReference type="SFLD" id="SFLDG01386">
    <property type="entry name" value="main_SPASM_domain-containing"/>
    <property type="match status" value="1"/>
</dbReference>
<feature type="domain" description="Radical SAM core" evidence="8">
    <location>
        <begin position="13"/>
        <end position="253"/>
    </location>
</feature>
<dbReference type="OrthoDB" id="9808591at2"/>
<organism evidence="9 10">
    <name type="scientific">Candidatus Sulfobium mesophilum</name>
    <dbReference type="NCBI Taxonomy" id="2016548"/>
    <lineage>
        <taxon>Bacteria</taxon>
        <taxon>Pseudomonadati</taxon>
        <taxon>Nitrospirota</taxon>
        <taxon>Nitrospiria</taxon>
        <taxon>Nitrospirales</taxon>
        <taxon>Nitrospiraceae</taxon>
        <taxon>Candidatus Sulfobium</taxon>
    </lineage>
</organism>
<comment type="similarity">
    <text evidence="7">Belongs to the radical SAM superfamily. Anaerobic sulfatase-maturating enzyme family.</text>
</comment>
<dbReference type="Proteomes" id="UP000245125">
    <property type="component" value="Unassembled WGS sequence"/>
</dbReference>
<keyword evidence="5" id="KW-0408">Iron</keyword>
<dbReference type="Gene3D" id="3.20.20.70">
    <property type="entry name" value="Aldolase class I"/>
    <property type="match status" value="1"/>
</dbReference>
<dbReference type="PANTHER" id="PTHR43273">
    <property type="entry name" value="ANAEROBIC SULFATASE-MATURATING ENZYME HOMOLOG ASLB-RELATED"/>
    <property type="match status" value="1"/>
</dbReference>
<evidence type="ECO:0000256" key="5">
    <source>
        <dbReference type="ARBA" id="ARBA00023004"/>
    </source>
</evidence>
<dbReference type="NCBIfam" id="TIGR04085">
    <property type="entry name" value="rSAM_more_4Fe4S"/>
    <property type="match status" value="1"/>
</dbReference>
<dbReference type="SFLD" id="SFLDG01067">
    <property type="entry name" value="SPASM/twitch_domain_containing"/>
    <property type="match status" value="1"/>
</dbReference>
<accession>A0A2U3QHB2</accession>
<evidence type="ECO:0000256" key="3">
    <source>
        <dbReference type="ARBA" id="ARBA00022691"/>
    </source>
</evidence>
<dbReference type="SFLD" id="SFLDG01384">
    <property type="entry name" value="thioether_bond_formation_requi"/>
    <property type="match status" value="1"/>
</dbReference>
<protein>
    <submittedName>
        <fullName evidence="9">Regulator of arylsulfatase activity</fullName>
    </submittedName>
</protein>
<dbReference type="NCBIfam" id="TIGR03942">
    <property type="entry name" value="sulfatase_rSAM"/>
    <property type="match status" value="1"/>
</dbReference>
<keyword evidence="2" id="KW-0004">4Fe-4S</keyword>
<dbReference type="EMBL" id="OUUY01000079">
    <property type="protein sequence ID" value="SPQ00806.1"/>
    <property type="molecule type" value="Genomic_DNA"/>
</dbReference>
<evidence type="ECO:0000256" key="1">
    <source>
        <dbReference type="ARBA" id="ARBA00001966"/>
    </source>
</evidence>
<dbReference type="GO" id="GO:0016491">
    <property type="term" value="F:oxidoreductase activity"/>
    <property type="evidence" value="ECO:0007669"/>
    <property type="project" value="InterPro"/>
</dbReference>
<dbReference type="InterPro" id="IPR034491">
    <property type="entry name" value="Anaerob_Ser_sulfatase-maturase"/>
</dbReference>
<dbReference type="InterPro" id="IPR023867">
    <property type="entry name" value="Sulphatase_maturase_rSAM"/>
</dbReference>
<dbReference type="SUPFAM" id="SSF102114">
    <property type="entry name" value="Radical SAM enzymes"/>
    <property type="match status" value="1"/>
</dbReference>
<dbReference type="PANTHER" id="PTHR43273:SF3">
    <property type="entry name" value="ANAEROBIC SULFATASE-MATURATING ENZYME HOMOLOG ASLB-RELATED"/>
    <property type="match status" value="1"/>
</dbReference>
<dbReference type="InterPro" id="IPR047207">
    <property type="entry name" value="SPASM_anSME"/>
</dbReference>